<comment type="similarity">
    <text evidence="1">Belongs to the glycosyltransferase 2 family.</text>
</comment>
<comment type="caution">
    <text evidence="7">The sequence shown here is derived from an EMBL/GenBank/DDBJ whole genome shotgun (WGS) entry which is preliminary data.</text>
</comment>
<feature type="transmembrane region" description="Helical" evidence="4">
    <location>
        <begin position="294"/>
        <end position="321"/>
    </location>
</feature>
<dbReference type="CDD" id="cd06439">
    <property type="entry name" value="CESA_like_1"/>
    <property type="match status" value="1"/>
</dbReference>
<feature type="transmembrane region" description="Helical" evidence="4">
    <location>
        <begin position="341"/>
        <end position="363"/>
    </location>
</feature>
<keyword evidence="4" id="KW-0472">Membrane</keyword>
<keyword evidence="2" id="KW-0328">Glycosyltransferase</keyword>
<dbReference type="InterPro" id="IPR001173">
    <property type="entry name" value="Glyco_trans_2-like"/>
</dbReference>
<evidence type="ECO:0000259" key="5">
    <source>
        <dbReference type="Pfam" id="PF00535"/>
    </source>
</evidence>
<feature type="domain" description="Glycosyltransferase 2-like" evidence="5">
    <location>
        <begin position="46"/>
        <end position="171"/>
    </location>
</feature>
<evidence type="ECO:0000256" key="1">
    <source>
        <dbReference type="ARBA" id="ARBA00006739"/>
    </source>
</evidence>
<dbReference type="Gene3D" id="3.90.550.10">
    <property type="entry name" value="Spore Coat Polysaccharide Biosynthesis Protein SpsA, Chain A"/>
    <property type="match status" value="1"/>
</dbReference>
<keyword evidence="4" id="KW-1133">Transmembrane helix</keyword>
<keyword evidence="4" id="KW-0812">Transmembrane</keyword>
<evidence type="ECO:0000313" key="8">
    <source>
        <dbReference type="Proteomes" id="UP001339167"/>
    </source>
</evidence>
<evidence type="ECO:0000313" key="7">
    <source>
        <dbReference type="EMBL" id="MEE2022908.1"/>
    </source>
</evidence>
<dbReference type="Pfam" id="PF13632">
    <property type="entry name" value="Glyco_trans_2_3"/>
    <property type="match status" value="1"/>
</dbReference>
<dbReference type="Proteomes" id="UP001339167">
    <property type="component" value="Unassembled WGS sequence"/>
</dbReference>
<dbReference type="Pfam" id="PF00535">
    <property type="entry name" value="Glycos_transf_2"/>
    <property type="match status" value="1"/>
</dbReference>
<accession>A0ABU7JC03</accession>
<evidence type="ECO:0000256" key="4">
    <source>
        <dbReference type="SAM" id="Phobius"/>
    </source>
</evidence>
<dbReference type="EMBL" id="JAUGZK010000001">
    <property type="protein sequence ID" value="MEE2022908.1"/>
    <property type="molecule type" value="Genomic_DNA"/>
</dbReference>
<evidence type="ECO:0000256" key="2">
    <source>
        <dbReference type="ARBA" id="ARBA00022676"/>
    </source>
</evidence>
<dbReference type="SUPFAM" id="SSF53448">
    <property type="entry name" value="Nucleotide-diphospho-sugar transferases"/>
    <property type="match status" value="1"/>
</dbReference>
<sequence>MMAAVFWLAIFLLVYSYFLYPLLLKLFITPKTPTQQQPEHWPSVDVILSAFNEESCIAERLHNLLQQDYPGPLNIRVASDGSKDNTGAIIQSFDDPRIQADVHTENRGKVAVLNDLVAQSKADILVFTDANTFFAKDAIRQLVMSFQQQIGAVCGELHLHTDDGNANSDGLYWRYEQFLKKSESALGALLGANGAIYAIRRTLYQPLPASTVVDDFCIVMNIKRQGYDVVYTTNAQASEEVAPSLQDEYGRRVRIGLGNYRAFRQHLWALSPLRGLLSWCYWSHKVLRWFGPHLMLLVLLSNLFLLSSAWYQAALAGQLLFYGLAWVGHLRIQQKQPTPSWLAILSFFVSMNVALAQGFLRFLRGNQQGAWKRTARHGDAK</sequence>
<organism evidence="7 8">
    <name type="scientific">Alkalimonas mucilaginosa</name>
    <dbReference type="NCBI Taxonomy" id="3057676"/>
    <lineage>
        <taxon>Bacteria</taxon>
        <taxon>Pseudomonadati</taxon>
        <taxon>Pseudomonadota</taxon>
        <taxon>Gammaproteobacteria</taxon>
        <taxon>Alkalimonas</taxon>
    </lineage>
</organism>
<reference evidence="7 8" key="1">
    <citation type="submission" date="2023-06" db="EMBL/GenBank/DDBJ databases">
        <title>Alkalimonas sp., MEB004 an alkaliphilic bacterium isolated from Lonar Lake, India.</title>
        <authorList>
            <person name="Joshi A."/>
            <person name="Thite S."/>
        </authorList>
    </citation>
    <scope>NUCLEOTIDE SEQUENCE [LARGE SCALE GENOMIC DNA]</scope>
    <source>
        <strain evidence="7 8">MEB004</strain>
    </source>
</reference>
<evidence type="ECO:0000256" key="3">
    <source>
        <dbReference type="ARBA" id="ARBA00022679"/>
    </source>
</evidence>
<dbReference type="RefSeq" id="WP_330086265.1">
    <property type="nucleotide sequence ID" value="NZ_JAUGZK010000001.1"/>
</dbReference>
<name>A0ABU7JC03_9GAMM</name>
<dbReference type="PANTHER" id="PTHR43630:SF1">
    <property type="entry name" value="POLY-BETA-1,6-N-ACETYL-D-GLUCOSAMINE SYNTHASE"/>
    <property type="match status" value="1"/>
</dbReference>
<feature type="transmembrane region" description="Helical" evidence="4">
    <location>
        <begin position="6"/>
        <end position="28"/>
    </location>
</feature>
<dbReference type="InterPro" id="IPR029044">
    <property type="entry name" value="Nucleotide-diphossugar_trans"/>
</dbReference>
<gene>
    <name evidence="7" type="ORF">QWF21_01510</name>
</gene>
<keyword evidence="8" id="KW-1185">Reference proteome</keyword>
<keyword evidence="3" id="KW-0808">Transferase</keyword>
<protein>
    <submittedName>
        <fullName evidence="7">Glycosyltransferase family 2 protein</fullName>
    </submittedName>
</protein>
<evidence type="ECO:0000259" key="6">
    <source>
        <dbReference type="Pfam" id="PF13632"/>
    </source>
</evidence>
<feature type="domain" description="Glycosyltransferase 2-like" evidence="6">
    <location>
        <begin position="183"/>
        <end position="305"/>
    </location>
</feature>
<dbReference type="PANTHER" id="PTHR43630">
    <property type="entry name" value="POLY-BETA-1,6-N-ACETYL-D-GLUCOSAMINE SYNTHASE"/>
    <property type="match status" value="1"/>
</dbReference>
<proteinExistence type="inferred from homology"/>